<reference evidence="3" key="1">
    <citation type="journal article" date="2014" name="PLoS Genet.">
        <title>Differential Responses to Wnt and PCP Disruption Predict Expression and Developmental Function of Conserved and Novel Genes in a Cnidarian.</title>
        <authorList>
            <person name="Lapebie P."/>
            <person name="Ruggiero A."/>
            <person name="Barreau C."/>
            <person name="Chevalier S."/>
            <person name="Chang P."/>
            <person name="Dru P."/>
            <person name="Houliston E."/>
            <person name="Momose T."/>
        </authorList>
    </citation>
    <scope>NUCLEOTIDE SEQUENCE</scope>
</reference>
<evidence type="ECO:0000313" key="3">
    <source>
        <dbReference type="EMBL" id="JAC85102.1"/>
    </source>
</evidence>
<feature type="domain" description="Fibrinogen C-terminal" evidence="2">
    <location>
        <begin position="88"/>
        <end position="304"/>
    </location>
</feature>
<accession>A0A069DNF9</accession>
<evidence type="ECO:0000256" key="1">
    <source>
        <dbReference type="SAM" id="SignalP"/>
    </source>
</evidence>
<dbReference type="CDD" id="cd00087">
    <property type="entry name" value="FReD"/>
    <property type="match status" value="1"/>
</dbReference>
<dbReference type="SMART" id="SM00186">
    <property type="entry name" value="FBG"/>
    <property type="match status" value="1"/>
</dbReference>
<dbReference type="InterPro" id="IPR036056">
    <property type="entry name" value="Fibrinogen-like_C"/>
</dbReference>
<organism evidence="3">
    <name type="scientific">Clytia hemisphaerica</name>
    <dbReference type="NCBI Taxonomy" id="252671"/>
    <lineage>
        <taxon>Eukaryota</taxon>
        <taxon>Metazoa</taxon>
        <taxon>Cnidaria</taxon>
        <taxon>Hydrozoa</taxon>
        <taxon>Hydroidolina</taxon>
        <taxon>Leptothecata</taxon>
        <taxon>Obeliida</taxon>
        <taxon>Clytiidae</taxon>
        <taxon>Clytia</taxon>
    </lineage>
</organism>
<evidence type="ECO:0000259" key="2">
    <source>
        <dbReference type="PROSITE" id="PS51406"/>
    </source>
</evidence>
<dbReference type="NCBIfam" id="NF040941">
    <property type="entry name" value="GGGWT_bact"/>
    <property type="match status" value="1"/>
</dbReference>
<feature type="signal peptide" evidence="1">
    <location>
        <begin position="1"/>
        <end position="20"/>
    </location>
</feature>
<sequence length="304" mass="34570">MKLLLIAIFTVSLLTPLVEPSTDISVLKSQIQALSSKVSQQSQKIEQLEFLKTKDRVRNGFCQTKDGSCGSCFCVEDYDLVEKFYCDCRAKPVRRDCKDHYAQGERTNGLYRINKNMPGVVVQVNCDQQTDGGGWTLVQRRVDGSTNFQRSWGAYRQGFGRLYREFWLGNKNLYHLTAQAHWVGSEVRFDMIQKGGTKMWAKYSNFEVASEATGFVLHISGYSGNAGDGMSGHNGMKFTTFDRDNDKWTPGNCALTYYGAWWANACHGVHLNGAFDALQRYPSYHAVSWNHKSLRFSEIKVRRK</sequence>
<dbReference type="SUPFAM" id="SSF56496">
    <property type="entry name" value="Fibrinogen C-terminal domain-like"/>
    <property type="match status" value="1"/>
</dbReference>
<dbReference type="PANTHER" id="PTHR19143">
    <property type="entry name" value="FIBRINOGEN/TENASCIN/ANGIOPOEITIN"/>
    <property type="match status" value="1"/>
</dbReference>
<feature type="chain" id="PRO_5001660385" evidence="1">
    <location>
        <begin position="21"/>
        <end position="304"/>
    </location>
</feature>
<dbReference type="PANTHER" id="PTHR19143:SF458">
    <property type="entry name" value="FIBRINOGEN C-TERMINAL DOMAIN-CONTAINING PROTEIN-RELATED"/>
    <property type="match status" value="1"/>
</dbReference>
<keyword evidence="1" id="KW-0732">Signal</keyword>
<dbReference type="PROSITE" id="PS51406">
    <property type="entry name" value="FIBRINOGEN_C_2"/>
    <property type="match status" value="1"/>
</dbReference>
<dbReference type="InterPro" id="IPR050373">
    <property type="entry name" value="Fibrinogen_C-term_domain"/>
</dbReference>
<proteinExistence type="evidence at transcript level"/>
<dbReference type="AlphaFoldDB" id="A0A069DNF9"/>
<dbReference type="GO" id="GO:0005615">
    <property type="term" value="C:extracellular space"/>
    <property type="evidence" value="ECO:0007669"/>
    <property type="project" value="TreeGrafter"/>
</dbReference>
<dbReference type="Gene3D" id="3.90.215.10">
    <property type="entry name" value="Gamma Fibrinogen, chain A, domain 1"/>
    <property type="match status" value="1"/>
</dbReference>
<dbReference type="Pfam" id="PF00147">
    <property type="entry name" value="Fibrinogen_C"/>
    <property type="match status" value="1"/>
</dbReference>
<protein>
    <submittedName>
        <fullName evidence="3">Fribinogen related domain containing protein</fullName>
    </submittedName>
</protein>
<name>A0A069DNF9_9CNID</name>
<dbReference type="InterPro" id="IPR002181">
    <property type="entry name" value="Fibrinogen_a/b/g_C_dom"/>
</dbReference>
<dbReference type="EMBL" id="GBGP01000081">
    <property type="protein sequence ID" value="JAC85102.1"/>
    <property type="molecule type" value="mRNA"/>
</dbReference>
<dbReference type="InterPro" id="IPR014716">
    <property type="entry name" value="Fibrinogen_a/b/g_C_1"/>
</dbReference>